<proteinExistence type="predicted"/>
<dbReference type="EMBL" id="RWGX01000004">
    <property type="protein sequence ID" value="RVU88639.1"/>
    <property type="molecule type" value="Genomic_DNA"/>
</dbReference>
<accession>A0AA94F0K8</accession>
<dbReference type="PROSITE" id="PS50853">
    <property type="entry name" value="FN3"/>
    <property type="match status" value="2"/>
</dbReference>
<feature type="chain" id="PRO_5041743097" description="Fibronectin type-III domain-containing protein" evidence="1">
    <location>
        <begin position="28"/>
        <end position="3636"/>
    </location>
</feature>
<protein>
    <recommendedName>
        <fullName evidence="2">Fibronectin type-III domain-containing protein</fullName>
    </recommendedName>
</protein>
<sequence length="3636" mass="366878">MKAPNLKTLIIFTYLFLSSFFPNLTSAQVPDAGKATTGSGLYKDRIFWLNWDLNKDGAGGDLITNGSSRTFTSPAGVLYQATISNVTGTPKSSNSYDYSGNNFPSGYGNIGGNTGAGNIVGINNGCNACTSTFRITITANYPNGISGNVAAFVIGGTETLASTSEFYQITVPSGTVRYLDKYIKNDNWTNSSIRLDVSNSGRTIKVTNPGTGDSRGDALLIAEDVPYIDAQVKGGGGQHFGIGFIEDLDYSDAPNSYGKATHIVNNSIQGGTFSSPSLNTLSTTTNVLDTQKGSFVSPNLILGTNIDVESNYNPVTNGTIPNTDDITGIDDEDGIQDINWSTCTGTVFVKNTTASLAYLNLWIDANSNGIFDNNENTNAIIPSGTNGNINVPLNPISGLTSGNSYYARLRLSTTQNLSPSGFAADGEAEDHWVNITKTTLTTNPLTSCVGSPIIFSSISGMLSYNWTGPNGFTSNQQNPIIANSNTSHNGIYTLVVTTPGGCTISDSTNVIVNPLPAAPIISSITQPSCNVSTGSVSFNNLPASGTWTVTASPGGTSITGSGSNAIFSGLTGNNTYTFTVTNSNGCTSTASAQVLINTQPATPNAPLAGAVTQPTCATATGSFQIMGYNSNSVYNFSPAVLNISATGVVTANAGTYTFTETNAAGCTSAASAQVLINAQPATPNAPLAGAVTQPTCATATGSFQIMGYNSNSVYNFSPAVLNISATGVVTANAGTYTFTETNAAGCTSAVSAQVLINAQPATPNAPLAGAVTQPTCATATGSFQIMGYNSNSVYNFSPAVLNISATGVVTANAGTYTFTETNAAGCTSAASAQVLINAQPATPNAPLAGAVTQPTCATATGSFQIMGYNSNSVYNFSPAVLNISATGVVTANAGTYTFTETNAAGCTSAVSAQVLINAQPATPNAPLAGAVTQPTCATATGSFQIMGYNSNSVYNFSPAVLNISATGVVTANAGTYTFTETNAAGCTSAVSAQVLINAQPATPNAPLAGAVTQPTCATATGSFQIMGYNSNSVYNFSPAVLNISATGVVTANAGTYTFTETNAAGCTSAASAQVLINAQPATPNAPLAGAVTQPTCATATGSFQIMGYNSNSVYNFSPAVLNISATGVVTANAGTYTFTETNAAGCTSAVSAQVLINAQPATPNAPLAGAVTQPTCATATGSFQIMGYNSNSVYNFSPAVLNISATGVVTANAGTYTFTETNAAGCTSAASAQVLINAQPATPNAPLAGAVTQPTCATATGSFQIMGYNSNSVYNFNPAVLNISATGVVTANAGTYTFTETNAAGCTSAVSAQVLINAQPATPNAPLAGAVTQPTCATATGSFQIMGYNSNSVYNFNPAVLNISATGVVTANAGTYTFTETNAAGCTSTASAQVLINVQPATPNAPLAGAVTQPTCATATGSFQIMGYNSNSVYNFNPAVLNISATGVVTANAGTYTFTETNAAGCTSAVSAQVLINAQPATPNAPLAGAVTQPTCATATGSFQIMGYNSNSVYNFNPAVLNISATGVVTANAGTYTFTETNAAGCTSAVSAQVLINAQPATPNAPLAGAVTQPTCATATGSFQIMGYNSNSVYNFNPAVLNISATGVVTANAGTYTFTETNAAGCTSAVSAQVLINAQPATPNAPLAGAVTQPTCATATGSFQIMGYNSNSVYNFNPAVLNISATGVVTANAGTYTFTETNAAGCTSAVSAQVLINAQPATPNAPLAGAVTQPTCATATGSFQIMGYNSNSVYNFNPAVLNISATGVVTANAGTYTFTETNAAGCTSTASAQVLINAQPATPNAPLAGAVTQPTCATATGSFQIMGYNSNSVYNFNPAVLNISATGVVTANAGTYTFTETNAAGCTSTASAQVLINAQPATPNAPLAGAVTQPTCATATGSFQIMGYNSNSVYNFNPAVLNISATGVVTANAGTYTFTETNAAGCTSTASAQVLINAQPATPNAPLAGAVTQPTCATATGSFQIMGYNSNSVYNFSPAVLNISATGVVTANAGTYTFTETNAAGCTSAVSAQVLINAQPATPTPPTATTLQPTCTLSTGTITFTTQTDVEYSINNGTSYQASNVFSGLNPATYTLRVRSTTDNTCTAQAATTITINTQPVTPSAPITGAITQPNCITSTGSVTLNGLPTSDPWTIITSPSGLTLNGTGTSVNFTGLNPGNTYTFTVTNSNGCISPASSAITVYNQICAVDETTTPINGLSGGTTAPLTANDTLNGALVTVGTAPGNVQITASTVPMGSGLILNPNGTVSIPANTPAGTYTVNYTICEVNNPKNCSNVSSNVVVDTPQIIAITETTTPINGLSGGTTAPLTANDTLNGALVTVGTAPGNVQITASTVPMGSGLILNPNGTVSIPANTPAGTYTVNYTICEVNNPKNCSNVSSNVVVDTPQIIAITETTTPINGLSGGTTAPLTANDTLNGALVTVGTAPGNVQITASTVPMGSGLILNPNGTVSIPANTPAGTYTVNYTICEVNNPKNCSNVSSNVVVDTPQIIAITETTTPINGLSGGTTAPLTANDTLNGALVTVGTAPGNVQITASTVPMGSGLILNPNGTVSIPANTPAGTYTVNYTICEVNNPKNCSNVSSNVVVDTPQIIAITETTTPINGLSGGTTAPLTANDTLNGALVTVGTAPGNVQITASTVPMGSGLILNPNGTVSIPANTPAGTYTVNYTICEVNNPKNCSNVSSNVVVDTPQIIAITETTTPINGLSGGTTDPLTANDTLNGALVTVGTAPGNVQITASTVPMGSGLILNPNGTVSIPANTPAGTYTVNYTICEVNNPKNCSNVSSNVVVDTPQIIAITETTTPINGLSGGTTAPLTANDTLNGALVTVGTAPGNVQITASTVPMGSGLILNPNGTVSIPANTPAGTYTVNYTICEVNNPKNCSNVSSNVVVDTPQIIAITETTTPINGLSGGTTAPLTANDTLNGALVTVGTAPGNVQITASTVPMGSGLILNPNGTVSIPANTPAGTYTVNYTICEVNNPKNCSNVSSNVVVDTPQIIAITETTTPINGLSGGTTAPLTANDTLNGALVTVGTAPGNVQITASTVPMGSGLILNPNGTVSIPANTPAGTYTVNYTICEVNNPKNCSNVSSNVVVDTPQIIAITETTTPINGLSGGTTAPLTANDTLNGALVTVGTAPGNVQITASTVPMGSGLILNPNGTVSIPANTPAGTYTVNYTICEVNNPKNCSNVSSNVVVDTPQIIAITETTTPINGLSGGTTAPLTANDTLNGALVTVGTAPGNVQITASTVPMGSGLILNPNGTVSIPANTPAGTYTVNYTICEVNNPKNCSNVSSNVVVDTPQIIAITETTTPINGLSGGTTAPLTANDTLNGALVTVGTAPGNVQITASTVPMGSGLILNPNGTVSIPANTPAGTYTVNYTICEVNNPKNCSNVSSNITVGEPTVNAQNDIFSSQNGSQGETLGNIFTDNGNGFDLADGNQANLNNITLTTTAWTGQKNPYIDLNGNVIVPSGTPSGTYTIPYKICLLTPFNTICDTATVTVRVEPSNKEEFVIYNHMTPNGDGNNDVFFIDGIDKFPNNSVEVYNRWGVLVYEAKGYNNNDRSFRGISSGRVTIKQLEELPEGTYYYMFKYEDTKGMPQEKAGYLYINR</sequence>
<reference evidence="3" key="1">
    <citation type="submission" date="2018-12" db="EMBL/GenBank/DDBJ databases">
        <title>Draft genome sequence of Flaovobacterium columnare BGFS27 isolated from channel catfish in Alabama.</title>
        <authorList>
            <person name="Cai W."/>
            <person name="Arias C."/>
        </authorList>
    </citation>
    <scope>NUCLEOTIDE SEQUENCE [LARGE SCALE GENOMIC DNA]</scope>
    <source>
        <strain evidence="3">BGFS27</strain>
    </source>
</reference>
<dbReference type="Pfam" id="PF20009">
    <property type="entry name" value="GEVED"/>
    <property type="match status" value="1"/>
</dbReference>
<feature type="domain" description="Fibronectin type-III" evidence="2">
    <location>
        <begin position="2100"/>
        <end position="2211"/>
    </location>
</feature>
<evidence type="ECO:0000256" key="1">
    <source>
        <dbReference type="SAM" id="SignalP"/>
    </source>
</evidence>
<dbReference type="Gene3D" id="2.60.40.10">
    <property type="entry name" value="Immunoglobulins"/>
    <property type="match status" value="1"/>
</dbReference>
<dbReference type="NCBIfam" id="TIGR04131">
    <property type="entry name" value="Bac_Flav_CTERM"/>
    <property type="match status" value="1"/>
</dbReference>
<dbReference type="Pfam" id="PF13585">
    <property type="entry name" value="CHU_C"/>
    <property type="match status" value="1"/>
</dbReference>
<organism evidence="3">
    <name type="scientific">Flavobacterium columnare</name>
    <dbReference type="NCBI Taxonomy" id="996"/>
    <lineage>
        <taxon>Bacteria</taxon>
        <taxon>Pseudomonadati</taxon>
        <taxon>Bacteroidota</taxon>
        <taxon>Flavobacteriia</taxon>
        <taxon>Flavobacteriales</taxon>
        <taxon>Flavobacteriaceae</taxon>
        <taxon>Flavobacterium</taxon>
    </lineage>
</organism>
<comment type="caution">
    <text evidence="3">The sequence shown here is derived from an EMBL/GenBank/DDBJ whole genome shotgun (WGS) entry which is preliminary data.</text>
</comment>
<evidence type="ECO:0000313" key="3">
    <source>
        <dbReference type="EMBL" id="RVU88639.1"/>
    </source>
</evidence>
<feature type="signal peptide" evidence="1">
    <location>
        <begin position="1"/>
        <end position="27"/>
    </location>
</feature>
<keyword evidence="1" id="KW-0732">Signal</keyword>
<dbReference type="RefSeq" id="WP_127822241.1">
    <property type="nucleotide sequence ID" value="NZ_RWGX02000012.1"/>
</dbReference>
<gene>
    <name evidence="3" type="ORF">EJB19_10895</name>
</gene>
<dbReference type="InterPro" id="IPR013783">
    <property type="entry name" value="Ig-like_fold"/>
</dbReference>
<dbReference type="InterPro" id="IPR045474">
    <property type="entry name" value="GEVED"/>
</dbReference>
<name>A0AA94F0K8_9FLAO</name>
<dbReference type="InterPro" id="IPR003961">
    <property type="entry name" value="FN3_dom"/>
</dbReference>
<dbReference type="InterPro" id="IPR026341">
    <property type="entry name" value="T9SS_type_B"/>
</dbReference>
<evidence type="ECO:0000259" key="2">
    <source>
        <dbReference type="PROSITE" id="PS50853"/>
    </source>
</evidence>
<feature type="domain" description="Fibronectin type-III" evidence="2">
    <location>
        <begin position="495"/>
        <end position="601"/>
    </location>
</feature>